<sequence length="140" mass="15782">MSQHHPPHGGYAPPPPTEYEPAGSQAIHDDPEFHSLRRAYRSFGAVAALLSVGGFLSYVLLSSFAPALMNQELFGRITLGLALGLVQFLVMAVATWCYVRHMRERVDPLVLRLRAQQREQERAQEEQQARVAAGRRFRAW</sequence>
<name>A0A5N8WR84_9ACTN</name>
<feature type="region of interest" description="Disordered" evidence="1">
    <location>
        <begin position="1"/>
        <end position="25"/>
    </location>
</feature>
<comment type="caution">
    <text evidence="3">The sequence shown here is derived from an EMBL/GenBank/DDBJ whole genome shotgun (WGS) entry which is preliminary data.</text>
</comment>
<gene>
    <name evidence="3" type="ORF">FPZ41_10985</name>
</gene>
<dbReference type="RefSeq" id="WP_322620078.1">
    <property type="nucleotide sequence ID" value="NZ_VMNX01000028.1"/>
</dbReference>
<reference evidence="3 4" key="1">
    <citation type="submission" date="2019-09" db="EMBL/GenBank/DDBJ databases">
        <authorList>
            <person name="Duangmal K."/>
            <person name="Teo W.F.A."/>
            <person name="Lipun K."/>
        </authorList>
    </citation>
    <scope>NUCLEOTIDE SEQUENCE [LARGE SCALE GENOMIC DNA]</scope>
    <source>
        <strain evidence="3 4">K1PN6</strain>
    </source>
</reference>
<dbReference type="Proteomes" id="UP000373149">
    <property type="component" value="Unassembled WGS sequence"/>
</dbReference>
<evidence type="ECO:0000313" key="4">
    <source>
        <dbReference type="Proteomes" id="UP000373149"/>
    </source>
</evidence>
<dbReference type="Pfam" id="PF04341">
    <property type="entry name" value="DUF485"/>
    <property type="match status" value="1"/>
</dbReference>
<keyword evidence="2" id="KW-0812">Transmembrane</keyword>
<accession>A0A5N8WR84</accession>
<keyword evidence="4" id="KW-1185">Reference proteome</keyword>
<dbReference type="PANTHER" id="PTHR38441">
    <property type="entry name" value="INTEGRAL MEMBRANE PROTEIN-RELATED"/>
    <property type="match status" value="1"/>
</dbReference>
<dbReference type="InterPro" id="IPR007436">
    <property type="entry name" value="DUF485"/>
</dbReference>
<dbReference type="EMBL" id="VMNX01000028">
    <property type="protein sequence ID" value="MPY49068.1"/>
    <property type="molecule type" value="Genomic_DNA"/>
</dbReference>
<organism evidence="3 4">
    <name type="scientific">Streptomyces acidicola</name>
    <dbReference type="NCBI Taxonomy" id="2596892"/>
    <lineage>
        <taxon>Bacteria</taxon>
        <taxon>Bacillati</taxon>
        <taxon>Actinomycetota</taxon>
        <taxon>Actinomycetes</taxon>
        <taxon>Kitasatosporales</taxon>
        <taxon>Streptomycetaceae</taxon>
        <taxon>Streptomyces</taxon>
    </lineage>
</organism>
<evidence type="ECO:0000256" key="1">
    <source>
        <dbReference type="SAM" id="MobiDB-lite"/>
    </source>
</evidence>
<keyword evidence="2" id="KW-0472">Membrane</keyword>
<dbReference type="PANTHER" id="PTHR38441:SF1">
    <property type="entry name" value="MEMBRANE PROTEIN"/>
    <property type="match status" value="1"/>
</dbReference>
<evidence type="ECO:0000313" key="3">
    <source>
        <dbReference type="EMBL" id="MPY49068.1"/>
    </source>
</evidence>
<feature type="transmembrane region" description="Helical" evidence="2">
    <location>
        <begin position="77"/>
        <end position="99"/>
    </location>
</feature>
<dbReference type="AlphaFoldDB" id="A0A5N8WR84"/>
<protein>
    <submittedName>
        <fullName evidence="3">DUF485 domain-containing protein</fullName>
    </submittedName>
</protein>
<feature type="transmembrane region" description="Helical" evidence="2">
    <location>
        <begin position="43"/>
        <end position="65"/>
    </location>
</feature>
<proteinExistence type="predicted"/>
<keyword evidence="2" id="KW-1133">Transmembrane helix</keyword>
<evidence type="ECO:0000256" key="2">
    <source>
        <dbReference type="SAM" id="Phobius"/>
    </source>
</evidence>